<dbReference type="PRINTS" id="PR00153">
    <property type="entry name" value="CSAPPISMRASE"/>
</dbReference>
<comment type="catalytic activity">
    <reaction evidence="1 5">
        <text>[protein]-peptidylproline (omega=180) = [protein]-peptidylproline (omega=0)</text>
        <dbReference type="Rhea" id="RHEA:16237"/>
        <dbReference type="Rhea" id="RHEA-COMP:10747"/>
        <dbReference type="Rhea" id="RHEA-COMP:10748"/>
        <dbReference type="ChEBI" id="CHEBI:83833"/>
        <dbReference type="ChEBI" id="CHEBI:83834"/>
        <dbReference type="EC" id="5.2.1.8"/>
    </reaction>
</comment>
<accession>A0A9W7XHH3</accession>
<keyword evidence="8" id="KW-1185">Reference proteome</keyword>
<dbReference type="InterPro" id="IPR002130">
    <property type="entry name" value="Cyclophilin-type_PPIase_dom"/>
</dbReference>
<evidence type="ECO:0000256" key="5">
    <source>
        <dbReference type="RuleBase" id="RU363019"/>
    </source>
</evidence>
<evidence type="ECO:0000256" key="2">
    <source>
        <dbReference type="ARBA" id="ARBA00023110"/>
    </source>
</evidence>
<dbReference type="GO" id="GO:0071013">
    <property type="term" value="C:catalytic step 2 spliceosome"/>
    <property type="evidence" value="ECO:0007669"/>
    <property type="project" value="TreeGrafter"/>
</dbReference>
<dbReference type="Proteomes" id="UP001145021">
    <property type="component" value="Unassembled WGS sequence"/>
</dbReference>
<gene>
    <name evidence="7" type="primary">CYP10</name>
    <name evidence="7" type="ORF">LPJ64_004649</name>
</gene>
<feature type="domain" description="PPIase cyclophilin-type" evidence="6">
    <location>
        <begin position="6"/>
        <end position="154"/>
    </location>
</feature>
<evidence type="ECO:0000313" key="7">
    <source>
        <dbReference type="EMBL" id="KAJ1643591.1"/>
    </source>
</evidence>
<dbReference type="Gene3D" id="2.40.100.10">
    <property type="entry name" value="Cyclophilin-like"/>
    <property type="match status" value="1"/>
</dbReference>
<reference evidence="7" key="1">
    <citation type="submission" date="2022-07" db="EMBL/GenBank/DDBJ databases">
        <title>Phylogenomic reconstructions and comparative analyses of Kickxellomycotina fungi.</title>
        <authorList>
            <person name="Reynolds N.K."/>
            <person name="Stajich J.E."/>
            <person name="Barry K."/>
            <person name="Grigoriev I.V."/>
            <person name="Crous P."/>
            <person name="Smith M.E."/>
        </authorList>
    </citation>
    <scope>NUCLEOTIDE SEQUENCE</scope>
    <source>
        <strain evidence="7">NBRC 105413</strain>
    </source>
</reference>
<dbReference type="PROSITE" id="PS50072">
    <property type="entry name" value="CSA_PPIASE_2"/>
    <property type="match status" value="1"/>
</dbReference>
<protein>
    <recommendedName>
        <fullName evidence="5">Peptidyl-prolyl cis-trans isomerase</fullName>
        <shortName evidence="5">PPIase</shortName>
        <ecNumber evidence="5">5.2.1.8</ecNumber>
    </recommendedName>
</protein>
<evidence type="ECO:0000256" key="3">
    <source>
        <dbReference type="ARBA" id="ARBA00023235"/>
    </source>
</evidence>
<evidence type="ECO:0000313" key="8">
    <source>
        <dbReference type="Proteomes" id="UP001145021"/>
    </source>
</evidence>
<keyword evidence="3 5" id="KW-0413">Isomerase</keyword>
<evidence type="ECO:0000256" key="4">
    <source>
        <dbReference type="ARBA" id="ARBA00038286"/>
    </source>
</evidence>
<comment type="similarity">
    <text evidence="4">Belongs to the cyclophilin-type PPIase family. PPIL3 subfamily.</text>
</comment>
<dbReference type="GO" id="GO:0003755">
    <property type="term" value="F:peptidyl-prolyl cis-trans isomerase activity"/>
    <property type="evidence" value="ECO:0007669"/>
    <property type="project" value="UniProtKB-UniRule"/>
</dbReference>
<dbReference type="FunFam" id="2.40.100.10:FF:000012">
    <property type="entry name" value="Peptidyl-prolyl cis-trans isomerase"/>
    <property type="match status" value="1"/>
</dbReference>
<dbReference type="SUPFAM" id="SSF50891">
    <property type="entry name" value="Cyclophilin-like"/>
    <property type="match status" value="1"/>
</dbReference>
<dbReference type="PIRSF" id="PIRSF001467">
    <property type="entry name" value="Peptidylpro_ismrse"/>
    <property type="match status" value="1"/>
</dbReference>
<dbReference type="EC" id="5.2.1.8" evidence="5"/>
<proteinExistence type="inferred from homology"/>
<dbReference type="CDD" id="cd01928">
    <property type="entry name" value="Cyclophilin_PPIL3_like"/>
    <property type="match status" value="1"/>
</dbReference>
<dbReference type="InterPro" id="IPR024936">
    <property type="entry name" value="Cyclophilin-type_PPIase"/>
</dbReference>
<evidence type="ECO:0000256" key="1">
    <source>
        <dbReference type="ARBA" id="ARBA00000971"/>
    </source>
</evidence>
<comment type="function">
    <text evidence="5">PPIases accelerate the folding of proteins. It catalyzes the cis-trans isomerization of proline imidic peptide bonds in oligopeptides.</text>
</comment>
<keyword evidence="2 5" id="KW-0697">Rotamase</keyword>
<dbReference type="PANTHER" id="PTHR45625">
    <property type="entry name" value="PEPTIDYL-PROLYL CIS-TRANS ISOMERASE-RELATED"/>
    <property type="match status" value="1"/>
</dbReference>
<dbReference type="Pfam" id="PF00160">
    <property type="entry name" value="Pro_isomerase"/>
    <property type="match status" value="1"/>
</dbReference>
<organism evidence="7 8">
    <name type="scientific">Coemansia asiatica</name>
    <dbReference type="NCBI Taxonomy" id="1052880"/>
    <lineage>
        <taxon>Eukaryota</taxon>
        <taxon>Fungi</taxon>
        <taxon>Fungi incertae sedis</taxon>
        <taxon>Zoopagomycota</taxon>
        <taxon>Kickxellomycotina</taxon>
        <taxon>Kickxellomycetes</taxon>
        <taxon>Kickxellales</taxon>
        <taxon>Kickxellaceae</taxon>
        <taxon>Coemansia</taxon>
    </lineage>
</organism>
<dbReference type="InterPro" id="IPR044666">
    <property type="entry name" value="Cyclophilin_A-like"/>
</dbReference>
<dbReference type="EMBL" id="JANBOH010000239">
    <property type="protein sequence ID" value="KAJ1643591.1"/>
    <property type="molecule type" value="Genomic_DNA"/>
</dbReference>
<sequence length="166" mass="18289">MSVTIHTDLGDLKLEIFCDDVPKAAENFLALCASGYYDNTLIHRNIHGFMVQMGDPAGTGKGGTSIWGRKFEDEIRPALKHDRRGTVSMANSGPDTNGSQFFITYDRQPSLDAKYTVFGRVIDGLDTTLAALERVEVGKKYRPVEEVRLKSVTIHANPLADPSCVQ</sequence>
<dbReference type="AlphaFoldDB" id="A0A9W7XHH3"/>
<dbReference type="PANTHER" id="PTHR45625:SF2">
    <property type="entry name" value="PEPTIDYL-PROLYL CIS-TRANS ISOMERASE-LIKE 3"/>
    <property type="match status" value="1"/>
</dbReference>
<name>A0A9W7XHH3_9FUNG</name>
<evidence type="ECO:0000259" key="6">
    <source>
        <dbReference type="PROSITE" id="PS50072"/>
    </source>
</evidence>
<dbReference type="InterPro" id="IPR029000">
    <property type="entry name" value="Cyclophilin-like_dom_sf"/>
</dbReference>
<comment type="caution">
    <text evidence="7">The sequence shown here is derived from an EMBL/GenBank/DDBJ whole genome shotgun (WGS) entry which is preliminary data.</text>
</comment>